<dbReference type="GO" id="GO:0008324">
    <property type="term" value="F:monoatomic cation transmembrane transporter activity"/>
    <property type="evidence" value="ECO:0007669"/>
    <property type="project" value="InterPro"/>
</dbReference>
<dbReference type="InterPro" id="IPR036291">
    <property type="entry name" value="NAD(P)-bd_dom_sf"/>
</dbReference>
<evidence type="ECO:0000256" key="1">
    <source>
        <dbReference type="ARBA" id="ARBA00022448"/>
    </source>
</evidence>
<dbReference type="Gene3D" id="3.40.50.720">
    <property type="entry name" value="NAD(P)-binding Rossmann-like Domain"/>
    <property type="match status" value="1"/>
</dbReference>
<keyword evidence="2" id="KW-0406">Ion transport</keyword>
<dbReference type="InterPro" id="IPR006037">
    <property type="entry name" value="RCK_C"/>
</dbReference>
<dbReference type="Pfam" id="PF02080">
    <property type="entry name" value="TrkA_C"/>
    <property type="match status" value="1"/>
</dbReference>
<dbReference type="Gene3D" id="3.30.70.1450">
    <property type="entry name" value="Regulator of K+ conductance, C-terminal domain"/>
    <property type="match status" value="1"/>
</dbReference>
<dbReference type="PROSITE" id="PS51201">
    <property type="entry name" value="RCK_N"/>
    <property type="match status" value="1"/>
</dbReference>
<accession>A0A1I0JT88</accession>
<dbReference type="Pfam" id="PF02254">
    <property type="entry name" value="TrkA_N"/>
    <property type="match status" value="1"/>
</dbReference>
<dbReference type="GeneID" id="93279949"/>
<protein>
    <submittedName>
        <fullName evidence="5">Trk system potassium uptake protein TrkA</fullName>
    </submittedName>
</protein>
<keyword evidence="6" id="KW-1185">Reference proteome</keyword>
<keyword evidence="1" id="KW-0813">Transport</keyword>
<dbReference type="EMBL" id="FOIM01000034">
    <property type="protein sequence ID" value="SEU13010.1"/>
    <property type="molecule type" value="Genomic_DNA"/>
</dbReference>
<feature type="domain" description="RCK C-terminal" evidence="4">
    <location>
        <begin position="137"/>
        <end position="219"/>
    </location>
</feature>
<evidence type="ECO:0000313" key="5">
    <source>
        <dbReference type="EMBL" id="SEU13010.1"/>
    </source>
</evidence>
<feature type="domain" description="RCK N-terminal" evidence="3">
    <location>
        <begin position="1"/>
        <end position="118"/>
    </location>
</feature>
<dbReference type="PANTHER" id="PTHR43833:SF5">
    <property type="entry name" value="TRK SYSTEM POTASSIUM UPTAKE PROTEIN TRKA"/>
    <property type="match status" value="1"/>
</dbReference>
<dbReference type="STRING" id="460384.SAMN05216313_13441"/>
<dbReference type="GO" id="GO:0006813">
    <property type="term" value="P:potassium ion transport"/>
    <property type="evidence" value="ECO:0007669"/>
    <property type="project" value="InterPro"/>
</dbReference>
<name>A0A1I0JT88_9FIRM</name>
<dbReference type="Proteomes" id="UP000198508">
    <property type="component" value="Unassembled WGS sequence"/>
</dbReference>
<dbReference type="InterPro" id="IPR003148">
    <property type="entry name" value="RCK_N"/>
</dbReference>
<dbReference type="InterPro" id="IPR050721">
    <property type="entry name" value="Trk_Ktr_HKT_K-transport"/>
</dbReference>
<dbReference type="RefSeq" id="WP_092369819.1">
    <property type="nucleotide sequence ID" value="NZ_CAJJSN010000021.1"/>
</dbReference>
<reference evidence="6" key="1">
    <citation type="submission" date="2016-10" db="EMBL/GenBank/DDBJ databases">
        <authorList>
            <person name="Varghese N."/>
            <person name="Submissions S."/>
        </authorList>
    </citation>
    <scope>NUCLEOTIDE SEQUENCE [LARGE SCALE GENOMIC DNA]</scope>
    <source>
        <strain evidence="6">NLAE-zl-G277</strain>
    </source>
</reference>
<organism evidence="5 6">
    <name type="scientific">Enterocloster lavalensis</name>
    <dbReference type="NCBI Taxonomy" id="460384"/>
    <lineage>
        <taxon>Bacteria</taxon>
        <taxon>Bacillati</taxon>
        <taxon>Bacillota</taxon>
        <taxon>Clostridia</taxon>
        <taxon>Lachnospirales</taxon>
        <taxon>Lachnospiraceae</taxon>
        <taxon>Enterocloster</taxon>
    </lineage>
</organism>
<dbReference type="SUPFAM" id="SSF116726">
    <property type="entry name" value="TrkA C-terminal domain-like"/>
    <property type="match status" value="1"/>
</dbReference>
<dbReference type="PROSITE" id="PS51202">
    <property type="entry name" value="RCK_C"/>
    <property type="match status" value="1"/>
</dbReference>
<gene>
    <name evidence="5" type="ORF">SAMN05216313_13441</name>
</gene>
<dbReference type="InterPro" id="IPR036721">
    <property type="entry name" value="RCK_C_sf"/>
</dbReference>
<evidence type="ECO:0000313" key="6">
    <source>
        <dbReference type="Proteomes" id="UP000198508"/>
    </source>
</evidence>
<sequence length="223" mass="24437">MKIVIAGGKSKADYLIRLLLGKKHKLVVINDDADYCAYLSQQHKIPVICGDPCKLYVLDEADIGDSDIIIALKPEDADNLAICQTAKRVYRVRKTVAVVSNPKSVEIFKRLGVNTAISAAYMIAAYIEQMSTVENLVNSLPLDQGNVVMNELMIGQASPVAGKRLCEIELGEETIICCIIRGARIIVPRGQTSIQANDKLLVLSTPQRQSQVIAAIMGRERDE</sequence>
<evidence type="ECO:0000259" key="4">
    <source>
        <dbReference type="PROSITE" id="PS51202"/>
    </source>
</evidence>
<dbReference type="AlphaFoldDB" id="A0A1I0JT88"/>
<proteinExistence type="predicted"/>
<dbReference type="SUPFAM" id="SSF51735">
    <property type="entry name" value="NAD(P)-binding Rossmann-fold domains"/>
    <property type="match status" value="1"/>
</dbReference>
<dbReference type="PANTHER" id="PTHR43833">
    <property type="entry name" value="POTASSIUM CHANNEL PROTEIN 2-RELATED-RELATED"/>
    <property type="match status" value="1"/>
</dbReference>
<evidence type="ECO:0000256" key="2">
    <source>
        <dbReference type="ARBA" id="ARBA00023065"/>
    </source>
</evidence>
<evidence type="ECO:0000259" key="3">
    <source>
        <dbReference type="PROSITE" id="PS51201"/>
    </source>
</evidence>